<protein>
    <submittedName>
        <fullName evidence="3">Uncharacterized protein</fullName>
    </submittedName>
</protein>
<reference evidence="4" key="1">
    <citation type="journal article" date="2014" name="Proc. Natl. Acad. Sci. U.S.A.">
        <title>Extensive sampling of basidiomycete genomes demonstrates inadequacy of the white-rot/brown-rot paradigm for wood decay fungi.</title>
        <authorList>
            <person name="Riley R."/>
            <person name="Salamov A.A."/>
            <person name="Brown D.W."/>
            <person name="Nagy L.G."/>
            <person name="Floudas D."/>
            <person name="Held B.W."/>
            <person name="Levasseur A."/>
            <person name="Lombard V."/>
            <person name="Morin E."/>
            <person name="Otillar R."/>
            <person name="Lindquist E.A."/>
            <person name="Sun H."/>
            <person name="LaButti K.M."/>
            <person name="Schmutz J."/>
            <person name="Jabbour D."/>
            <person name="Luo H."/>
            <person name="Baker S.E."/>
            <person name="Pisabarro A.G."/>
            <person name="Walton J.D."/>
            <person name="Blanchette R.A."/>
            <person name="Henrissat B."/>
            <person name="Martin F."/>
            <person name="Cullen D."/>
            <person name="Hibbett D.S."/>
            <person name="Grigoriev I.V."/>
        </authorList>
    </citation>
    <scope>NUCLEOTIDE SEQUENCE [LARGE SCALE GENOMIC DNA]</scope>
    <source>
        <strain evidence="4">MUCL 33604</strain>
    </source>
</reference>
<keyword evidence="2" id="KW-0472">Membrane</keyword>
<keyword evidence="2" id="KW-0812">Transmembrane</keyword>
<evidence type="ECO:0000313" key="4">
    <source>
        <dbReference type="Proteomes" id="UP000027265"/>
    </source>
</evidence>
<gene>
    <name evidence="3" type="ORF">JAAARDRAFT_591782</name>
</gene>
<evidence type="ECO:0000313" key="3">
    <source>
        <dbReference type="EMBL" id="KDQ59974.1"/>
    </source>
</evidence>
<name>A0A067PZ65_9AGAM</name>
<keyword evidence="2" id="KW-1133">Transmembrane helix</keyword>
<feature type="compositionally biased region" description="Pro residues" evidence="1">
    <location>
        <begin position="45"/>
        <end position="54"/>
    </location>
</feature>
<feature type="transmembrane region" description="Helical" evidence="2">
    <location>
        <begin position="133"/>
        <end position="155"/>
    </location>
</feature>
<organism evidence="3 4">
    <name type="scientific">Jaapia argillacea MUCL 33604</name>
    <dbReference type="NCBI Taxonomy" id="933084"/>
    <lineage>
        <taxon>Eukaryota</taxon>
        <taxon>Fungi</taxon>
        <taxon>Dikarya</taxon>
        <taxon>Basidiomycota</taxon>
        <taxon>Agaricomycotina</taxon>
        <taxon>Agaricomycetes</taxon>
        <taxon>Agaricomycetidae</taxon>
        <taxon>Jaapiales</taxon>
        <taxon>Jaapiaceae</taxon>
        <taxon>Jaapia</taxon>
    </lineage>
</organism>
<dbReference type="HOGENOM" id="CLU_1482195_0_0_1"/>
<feature type="compositionally biased region" description="Polar residues" evidence="1">
    <location>
        <begin position="1"/>
        <end position="25"/>
    </location>
</feature>
<proteinExistence type="predicted"/>
<dbReference type="EMBL" id="KL197714">
    <property type="protein sequence ID" value="KDQ59974.1"/>
    <property type="molecule type" value="Genomic_DNA"/>
</dbReference>
<keyword evidence="4" id="KW-1185">Reference proteome</keyword>
<evidence type="ECO:0000256" key="2">
    <source>
        <dbReference type="SAM" id="Phobius"/>
    </source>
</evidence>
<dbReference type="Proteomes" id="UP000027265">
    <property type="component" value="Unassembled WGS sequence"/>
</dbReference>
<feature type="region of interest" description="Disordered" evidence="1">
    <location>
        <begin position="1"/>
        <end position="54"/>
    </location>
</feature>
<dbReference type="InParanoid" id="A0A067PZ65"/>
<sequence>MMYPNDNTVNRRNHSSENSKLTSSKGSDEGPFPTIGDEDLASPNSSPPISPPLPRPLPLNTFSYSAHFLKNRSKASGELYLIVGRSKSRALAGERVRVNAGEVEVGNRRGNGGRDGLVEVVVRANRLWRRASLSVALVVANGFLADLLVPANGLLPLPVNSKEFFDTFLTNGLPSPNSDGGV</sequence>
<evidence type="ECO:0000256" key="1">
    <source>
        <dbReference type="SAM" id="MobiDB-lite"/>
    </source>
</evidence>
<accession>A0A067PZ65</accession>
<dbReference type="AlphaFoldDB" id="A0A067PZ65"/>